<dbReference type="Gene3D" id="1.25.40.10">
    <property type="entry name" value="Tetratricopeptide repeat domain"/>
    <property type="match status" value="1"/>
</dbReference>
<evidence type="ECO:0000256" key="1">
    <source>
        <dbReference type="HAMAP-Rule" id="MF_02066"/>
    </source>
</evidence>
<dbReference type="Pfam" id="PF13174">
    <property type="entry name" value="TPR_6"/>
    <property type="match status" value="1"/>
</dbReference>
<dbReference type="EMBL" id="QYUP01000060">
    <property type="protein sequence ID" value="RJG22382.1"/>
    <property type="molecule type" value="Genomic_DNA"/>
</dbReference>
<feature type="chain" id="PRO_5019594797" description="Cell division coordinator CpoB" evidence="1">
    <location>
        <begin position="27"/>
        <end position="253"/>
    </location>
</feature>
<dbReference type="InterPro" id="IPR034706">
    <property type="entry name" value="CpoB"/>
</dbReference>
<sequence precursor="true">MIIFSKSRLAAAGLVLAALLPLQASAGLLDDDEARRAILDLRAKVDTLARDINARLETKSDKTSALEALNRHEQTMQEIARLRGEIEVLSNALANVQKNQKDLYADIDARIKKLEPRQVNIDGQETAVAPTEQQTYEAAMATLKAGDYKAAAAALTDFVRKNPESPYAANAQYWLGNAYYVLRDHKKSIAAQQVVTSTYKDSAKAPDALLNIASNYVDMNDKKNAKKTLQQVVSKYPQSTAAKTAKDRLAALK</sequence>
<dbReference type="InterPro" id="IPR011990">
    <property type="entry name" value="TPR-like_helical_dom_sf"/>
</dbReference>
<dbReference type="Gene3D" id="1.20.5.110">
    <property type="match status" value="1"/>
</dbReference>
<comment type="subcellular location">
    <subcellularLocation>
        <location evidence="1">Periplasm</location>
    </subcellularLocation>
</comment>
<accession>A0A418Y5Y0</accession>
<keyword evidence="4" id="KW-1185">Reference proteome</keyword>
<dbReference type="HAMAP" id="MF_02066">
    <property type="entry name" value="CpoB"/>
    <property type="match status" value="1"/>
</dbReference>
<keyword evidence="1" id="KW-0132">Cell division</keyword>
<dbReference type="GO" id="GO:0030288">
    <property type="term" value="C:outer membrane-bounded periplasmic space"/>
    <property type="evidence" value="ECO:0007669"/>
    <property type="project" value="UniProtKB-UniRule"/>
</dbReference>
<dbReference type="Pfam" id="PF13432">
    <property type="entry name" value="TPR_16"/>
    <property type="match status" value="1"/>
</dbReference>
<organism evidence="3 4">
    <name type="scientific">Massilia cavernae</name>
    <dbReference type="NCBI Taxonomy" id="2320864"/>
    <lineage>
        <taxon>Bacteria</taxon>
        <taxon>Pseudomonadati</taxon>
        <taxon>Pseudomonadota</taxon>
        <taxon>Betaproteobacteria</taxon>
        <taxon>Burkholderiales</taxon>
        <taxon>Oxalobacteraceae</taxon>
        <taxon>Telluria group</taxon>
        <taxon>Massilia</taxon>
    </lineage>
</organism>
<dbReference type="AlphaFoldDB" id="A0A418Y5Y0"/>
<proteinExistence type="inferred from homology"/>
<dbReference type="Proteomes" id="UP000284006">
    <property type="component" value="Unassembled WGS sequence"/>
</dbReference>
<reference evidence="3 4" key="1">
    <citation type="submission" date="2018-09" db="EMBL/GenBank/DDBJ databases">
        <authorList>
            <person name="Zhu H."/>
        </authorList>
    </citation>
    <scope>NUCLEOTIDE SEQUENCE [LARGE SCALE GENOMIC DNA]</scope>
    <source>
        <strain evidence="3 4">K1S02-61</strain>
    </source>
</reference>
<feature type="signal peptide" evidence="1">
    <location>
        <begin position="1"/>
        <end position="26"/>
    </location>
</feature>
<evidence type="ECO:0000259" key="2">
    <source>
        <dbReference type="Pfam" id="PF16331"/>
    </source>
</evidence>
<dbReference type="NCBIfam" id="TIGR02795">
    <property type="entry name" value="tol_pal_ybgF"/>
    <property type="match status" value="1"/>
</dbReference>
<evidence type="ECO:0000313" key="4">
    <source>
        <dbReference type="Proteomes" id="UP000284006"/>
    </source>
</evidence>
<keyword evidence="1" id="KW-0131">Cell cycle</keyword>
<gene>
    <name evidence="3" type="primary">ybgF</name>
    <name evidence="1" type="synonym">cpoB</name>
    <name evidence="3" type="ORF">D3872_05485</name>
</gene>
<dbReference type="InterPro" id="IPR019734">
    <property type="entry name" value="TPR_rpt"/>
</dbReference>
<dbReference type="Pfam" id="PF16331">
    <property type="entry name" value="TolA_bind_tri"/>
    <property type="match status" value="1"/>
</dbReference>
<keyword evidence="1" id="KW-0732">Signal</keyword>
<comment type="caution">
    <text evidence="3">The sequence shown here is derived from an EMBL/GenBank/DDBJ whole genome shotgun (WGS) entry which is preliminary data.</text>
</comment>
<feature type="coiled-coil region" evidence="1">
    <location>
        <begin position="65"/>
        <end position="99"/>
    </location>
</feature>
<dbReference type="RefSeq" id="WP_119809835.1">
    <property type="nucleotide sequence ID" value="NZ_QYUP01000060.1"/>
</dbReference>
<comment type="function">
    <text evidence="1">Mediates coordination of peptidoglycan synthesis and outer membrane constriction during cell division.</text>
</comment>
<evidence type="ECO:0000313" key="3">
    <source>
        <dbReference type="EMBL" id="RJG22382.1"/>
    </source>
</evidence>
<dbReference type="GO" id="GO:0070206">
    <property type="term" value="P:protein trimerization"/>
    <property type="evidence" value="ECO:0007669"/>
    <property type="project" value="InterPro"/>
</dbReference>
<dbReference type="InterPro" id="IPR014162">
    <property type="entry name" value="CpoB_C"/>
</dbReference>
<dbReference type="InterPro" id="IPR032519">
    <property type="entry name" value="YbgF_tri"/>
</dbReference>
<name>A0A418Y5Y0_9BURK</name>
<comment type="similarity">
    <text evidence="1">Belongs to the CpoB family.</text>
</comment>
<dbReference type="SUPFAM" id="SSF48452">
    <property type="entry name" value="TPR-like"/>
    <property type="match status" value="1"/>
</dbReference>
<dbReference type="OrthoDB" id="8525418at2"/>
<dbReference type="GO" id="GO:0043093">
    <property type="term" value="P:FtsZ-dependent cytokinesis"/>
    <property type="evidence" value="ECO:0007669"/>
    <property type="project" value="UniProtKB-UniRule"/>
</dbReference>
<keyword evidence="1" id="KW-0574">Periplasm</keyword>
<protein>
    <recommendedName>
        <fullName evidence="1">Cell division coordinator CpoB</fullName>
    </recommendedName>
</protein>
<feature type="domain" description="YbgF trimerisation" evidence="2">
    <location>
        <begin position="54"/>
        <end position="118"/>
    </location>
</feature>
<keyword evidence="1" id="KW-0175">Coiled coil</keyword>